<protein>
    <submittedName>
        <fullName evidence="1">Uncharacterized protein</fullName>
    </submittedName>
</protein>
<accession>A0A2H3TI76</accession>
<name>A0A2H3TI76_FUSOX</name>
<dbReference type="Proteomes" id="UP000219369">
    <property type="component" value="Unassembled WGS sequence"/>
</dbReference>
<gene>
    <name evidence="1" type="ORF">FRV6_08547</name>
</gene>
<evidence type="ECO:0000313" key="2">
    <source>
        <dbReference type="Proteomes" id="UP000219369"/>
    </source>
</evidence>
<dbReference type="EMBL" id="FMJY01000004">
    <property type="protein sequence ID" value="SCO84420.1"/>
    <property type="molecule type" value="Genomic_DNA"/>
</dbReference>
<reference evidence="2" key="1">
    <citation type="submission" date="2016-09" db="EMBL/GenBank/DDBJ databases">
        <authorList>
            <person name="Guldener U."/>
        </authorList>
    </citation>
    <scope>NUCLEOTIDE SEQUENCE [LARGE SCALE GENOMIC DNA]</scope>
    <source>
        <strain evidence="2">V64-1</strain>
    </source>
</reference>
<organism evidence="1 2">
    <name type="scientific">Fusarium oxysporum</name>
    <name type="common">Fusarium vascular wilt</name>
    <dbReference type="NCBI Taxonomy" id="5507"/>
    <lineage>
        <taxon>Eukaryota</taxon>
        <taxon>Fungi</taxon>
        <taxon>Dikarya</taxon>
        <taxon>Ascomycota</taxon>
        <taxon>Pezizomycotina</taxon>
        <taxon>Sordariomycetes</taxon>
        <taxon>Hypocreomycetidae</taxon>
        <taxon>Hypocreales</taxon>
        <taxon>Nectriaceae</taxon>
        <taxon>Fusarium</taxon>
        <taxon>Fusarium oxysporum species complex</taxon>
    </lineage>
</organism>
<sequence>MGIILVYITLGESIYIIKAVIEAANYDDINLMKLCQLRGNKCLNYVRLWRYLDIPFEADLQT</sequence>
<proteinExistence type="predicted"/>
<dbReference type="AlphaFoldDB" id="A0A2H3TI76"/>
<evidence type="ECO:0000313" key="1">
    <source>
        <dbReference type="EMBL" id="SCO84420.1"/>
    </source>
</evidence>